<protein>
    <submittedName>
        <fullName evidence="4">Iron dicitrate transport regulator FecR</fullName>
    </submittedName>
</protein>
<dbReference type="Gene3D" id="2.60.120.1440">
    <property type="match status" value="1"/>
</dbReference>
<dbReference type="EMBL" id="CP029186">
    <property type="protein sequence ID" value="AWH83707.1"/>
    <property type="molecule type" value="Genomic_DNA"/>
</dbReference>
<proteinExistence type="predicted"/>
<dbReference type="PANTHER" id="PTHR30273">
    <property type="entry name" value="PERIPLASMIC SIGNAL SENSOR AND SIGMA FACTOR ACTIVATOR FECR-RELATED"/>
    <property type="match status" value="1"/>
</dbReference>
<dbReference type="InterPro" id="IPR032508">
    <property type="entry name" value="FecR_C"/>
</dbReference>
<dbReference type="Pfam" id="PF16344">
    <property type="entry name" value="FecR_C"/>
    <property type="match status" value="1"/>
</dbReference>
<dbReference type="Pfam" id="PF04773">
    <property type="entry name" value="FecR"/>
    <property type="match status" value="1"/>
</dbReference>
<keyword evidence="1" id="KW-0472">Membrane</keyword>
<dbReference type="GO" id="GO:0016989">
    <property type="term" value="F:sigma factor antagonist activity"/>
    <property type="evidence" value="ECO:0007669"/>
    <property type="project" value="TreeGrafter"/>
</dbReference>
<gene>
    <name evidence="4" type="ORF">HYN59_00620</name>
</gene>
<dbReference type="AlphaFoldDB" id="A0A2S1QTF9"/>
<reference evidence="4 5" key="1">
    <citation type="submission" date="2018-04" db="EMBL/GenBank/DDBJ databases">
        <title>Genome sequencing of Flavobacterium sp. HYN0059.</title>
        <authorList>
            <person name="Yi H."/>
            <person name="Baek C."/>
        </authorList>
    </citation>
    <scope>NUCLEOTIDE SEQUENCE [LARGE SCALE GENOMIC DNA]</scope>
    <source>
        <strain evidence="4 5">HYN0059</strain>
    </source>
</reference>
<dbReference type="InterPro" id="IPR006860">
    <property type="entry name" value="FecR"/>
</dbReference>
<dbReference type="Proteomes" id="UP000244929">
    <property type="component" value="Chromosome"/>
</dbReference>
<organism evidence="4 5">
    <name type="scientific">Flavobacterium album</name>
    <dbReference type="NCBI Taxonomy" id="2175091"/>
    <lineage>
        <taxon>Bacteria</taxon>
        <taxon>Pseudomonadati</taxon>
        <taxon>Bacteroidota</taxon>
        <taxon>Flavobacteriia</taxon>
        <taxon>Flavobacteriales</taxon>
        <taxon>Flavobacteriaceae</taxon>
        <taxon>Flavobacterium</taxon>
    </lineage>
</organism>
<feature type="domain" description="Protein FecR C-terminal" evidence="3">
    <location>
        <begin position="231"/>
        <end position="298"/>
    </location>
</feature>
<evidence type="ECO:0000313" key="5">
    <source>
        <dbReference type="Proteomes" id="UP000244929"/>
    </source>
</evidence>
<accession>A0A2S1QTF9</accession>
<feature type="domain" description="FecR protein" evidence="2">
    <location>
        <begin position="105"/>
        <end position="190"/>
    </location>
</feature>
<dbReference type="KEGG" id="falb:HYN59_00620"/>
<dbReference type="RefSeq" id="WP_108776423.1">
    <property type="nucleotide sequence ID" value="NZ_CP029186.1"/>
</dbReference>
<dbReference type="PIRSF" id="PIRSF018266">
    <property type="entry name" value="FecR"/>
    <property type="match status" value="1"/>
</dbReference>
<feature type="transmembrane region" description="Helical" evidence="1">
    <location>
        <begin position="74"/>
        <end position="93"/>
    </location>
</feature>
<dbReference type="InterPro" id="IPR012373">
    <property type="entry name" value="Ferrdict_sens_TM"/>
</dbReference>
<dbReference type="Gene3D" id="3.55.50.30">
    <property type="match status" value="1"/>
</dbReference>
<evidence type="ECO:0000256" key="1">
    <source>
        <dbReference type="SAM" id="Phobius"/>
    </source>
</evidence>
<dbReference type="PANTHER" id="PTHR30273:SF2">
    <property type="entry name" value="PROTEIN FECR"/>
    <property type="match status" value="1"/>
</dbReference>
<name>A0A2S1QTF9_9FLAO</name>
<evidence type="ECO:0000259" key="3">
    <source>
        <dbReference type="Pfam" id="PF16344"/>
    </source>
</evidence>
<evidence type="ECO:0000313" key="4">
    <source>
        <dbReference type="EMBL" id="AWH83707.1"/>
    </source>
</evidence>
<keyword evidence="5" id="KW-1185">Reference proteome</keyword>
<sequence>MKDDVTLARWLNDEMDEMELKDFMASPEFATYEKIRKYSAELTAPEADMDALYESVSRNKNRQGAPKVRQLNPWFPRVAAILVIVFGAAFFFYTSKTTTQIADLGKRTEFLLPDNSEVVLNSGSEAEYKTWNWDGNRKIELNGEAYFKVAKGEKFDVVTDMGTVTVVGTQFNVKARGSRFDVTCFEGRVKVASGKESILLTPGKSVAFVKGKMMAVPAEENAPGWISYETSFANEQPQNIIDEIGRQYNVKIELKAALPNDGKGFTGTIPMNDLDTALDIIKTIYHLKSEKAGNKIILTSE</sequence>
<keyword evidence="1" id="KW-1133">Transmembrane helix</keyword>
<evidence type="ECO:0000259" key="2">
    <source>
        <dbReference type="Pfam" id="PF04773"/>
    </source>
</evidence>
<keyword evidence="1" id="KW-0812">Transmembrane</keyword>
<dbReference type="OrthoDB" id="1097347at2"/>